<gene>
    <name evidence="2" type="ORF">F4694_000807</name>
</gene>
<feature type="compositionally biased region" description="Basic and acidic residues" evidence="1">
    <location>
        <begin position="62"/>
        <end position="73"/>
    </location>
</feature>
<dbReference type="InterPro" id="IPR054224">
    <property type="entry name" value="DUF6944"/>
</dbReference>
<reference evidence="3" key="2">
    <citation type="submission" date="2020-08" db="EMBL/GenBank/DDBJ databases">
        <title>The Agave Microbiome: Exploring the role of microbial communities in plant adaptations to desert environments.</title>
        <authorList>
            <person name="Partida-Martinez L.P."/>
        </authorList>
    </citation>
    <scope>NUCLEOTIDE SEQUENCE [LARGE SCALE GENOMIC DNA]</scope>
    <source>
        <strain evidence="3">AT2.8</strain>
    </source>
</reference>
<dbReference type="AlphaFoldDB" id="A0A852T619"/>
<sequence>MDINGNLLQAIGGGVAHPEDLLEEPSTVRTLNITGNVLQIIGNSLQALGGAEELKRIQENEKEDRFKGYRENNEANQGSSSNESLAISGSWIQAVGSVISAIAQTKESVE</sequence>
<dbReference type="Proteomes" id="UP000548423">
    <property type="component" value="Unassembled WGS sequence"/>
</dbReference>
<evidence type="ECO:0000256" key="1">
    <source>
        <dbReference type="SAM" id="MobiDB-lite"/>
    </source>
</evidence>
<dbReference type="EMBL" id="JACCBX010000002">
    <property type="protein sequence ID" value="NYE04063.1"/>
    <property type="molecule type" value="Genomic_DNA"/>
</dbReference>
<proteinExistence type="predicted"/>
<dbReference type="Pfam" id="PF22116">
    <property type="entry name" value="DUF6944"/>
    <property type="match status" value="1"/>
</dbReference>
<feature type="region of interest" description="Disordered" evidence="1">
    <location>
        <begin position="62"/>
        <end position="84"/>
    </location>
</feature>
<feature type="compositionally biased region" description="Polar residues" evidence="1">
    <location>
        <begin position="74"/>
        <end position="84"/>
    </location>
</feature>
<organism evidence="2 3">
    <name type="scientific">Neobacillus niacini</name>
    <dbReference type="NCBI Taxonomy" id="86668"/>
    <lineage>
        <taxon>Bacteria</taxon>
        <taxon>Bacillati</taxon>
        <taxon>Bacillota</taxon>
        <taxon>Bacilli</taxon>
        <taxon>Bacillales</taxon>
        <taxon>Bacillaceae</taxon>
        <taxon>Neobacillus</taxon>
    </lineage>
</organism>
<name>A0A852T619_9BACI</name>
<accession>A0A852T619</accession>
<comment type="caution">
    <text evidence="2">The sequence shown here is derived from an EMBL/GenBank/DDBJ whole genome shotgun (WGS) entry which is preliminary data.</text>
</comment>
<protein>
    <submittedName>
        <fullName evidence="2">Uncharacterized protein</fullName>
    </submittedName>
</protein>
<reference evidence="3" key="1">
    <citation type="submission" date="2020-07" db="EMBL/GenBank/DDBJ databases">
        <authorList>
            <person name="Partida-Martinez L."/>
            <person name="Huntemann M."/>
            <person name="Clum A."/>
            <person name="Wang J."/>
            <person name="Palaniappan K."/>
            <person name="Ritter S."/>
            <person name="Chen I.-M."/>
            <person name="Stamatis D."/>
            <person name="Reddy T."/>
            <person name="O'Malley R."/>
            <person name="Daum C."/>
            <person name="Shapiro N."/>
            <person name="Ivanova N."/>
            <person name="Kyrpides N."/>
            <person name="Woyke T."/>
        </authorList>
    </citation>
    <scope>NUCLEOTIDE SEQUENCE [LARGE SCALE GENOMIC DNA]</scope>
    <source>
        <strain evidence="3">AT2.8</strain>
    </source>
</reference>
<evidence type="ECO:0000313" key="2">
    <source>
        <dbReference type="EMBL" id="NYE04063.1"/>
    </source>
</evidence>
<evidence type="ECO:0000313" key="3">
    <source>
        <dbReference type="Proteomes" id="UP000548423"/>
    </source>
</evidence>